<organism evidence="1 2">
    <name type="scientific">Candidatus Woesebacteria bacterium RBG_16_39_8b</name>
    <dbReference type="NCBI Taxonomy" id="1802482"/>
    <lineage>
        <taxon>Bacteria</taxon>
        <taxon>Candidatus Woeseibacteriota</taxon>
    </lineage>
</organism>
<accession>A0A1F7XC25</accession>
<dbReference type="InterPro" id="IPR026350">
    <property type="entry name" value="GxxExxY"/>
</dbReference>
<reference evidence="1 2" key="1">
    <citation type="journal article" date="2016" name="Nat. Commun.">
        <title>Thousands of microbial genomes shed light on interconnected biogeochemical processes in an aquifer system.</title>
        <authorList>
            <person name="Anantharaman K."/>
            <person name="Brown C.T."/>
            <person name="Hug L.A."/>
            <person name="Sharon I."/>
            <person name="Castelle C.J."/>
            <person name="Probst A.J."/>
            <person name="Thomas B.C."/>
            <person name="Singh A."/>
            <person name="Wilkins M.J."/>
            <person name="Karaoz U."/>
            <person name="Brodie E.L."/>
            <person name="Williams K.H."/>
            <person name="Hubbard S.S."/>
            <person name="Banfield J.F."/>
        </authorList>
    </citation>
    <scope>NUCLEOTIDE SEQUENCE [LARGE SCALE GENOMIC DNA]</scope>
</reference>
<evidence type="ECO:0000313" key="2">
    <source>
        <dbReference type="Proteomes" id="UP000179013"/>
    </source>
</evidence>
<protein>
    <recommendedName>
        <fullName evidence="3">GxxExxY protein</fullName>
    </recommendedName>
</protein>
<sequence>MYQKIIHKDLSYKINGLCFKIHKKLGRFCREKQYSDNLEALLIEDGIKYVREFEISNLTDSPKGNKADFIIENKIIIDVKAKKFITKEDYYQILRYLSGAKLELGLIVNFRDRHLKPKRVLNSELQDSKENNSGR</sequence>
<dbReference type="NCBIfam" id="TIGR04256">
    <property type="entry name" value="GxxExxY"/>
    <property type="match status" value="1"/>
</dbReference>
<gene>
    <name evidence="1" type="ORF">A2V80_01490</name>
</gene>
<evidence type="ECO:0008006" key="3">
    <source>
        <dbReference type="Google" id="ProtNLM"/>
    </source>
</evidence>
<dbReference type="EMBL" id="MGFU01000039">
    <property type="protein sequence ID" value="OGM12513.1"/>
    <property type="molecule type" value="Genomic_DNA"/>
</dbReference>
<proteinExistence type="predicted"/>
<dbReference type="Proteomes" id="UP000179013">
    <property type="component" value="Unassembled WGS sequence"/>
</dbReference>
<dbReference type="Pfam" id="PF13366">
    <property type="entry name" value="PDDEXK_3"/>
    <property type="match status" value="1"/>
</dbReference>
<dbReference type="AlphaFoldDB" id="A0A1F7XC25"/>
<evidence type="ECO:0000313" key="1">
    <source>
        <dbReference type="EMBL" id="OGM12513.1"/>
    </source>
</evidence>
<name>A0A1F7XC25_9BACT</name>
<comment type="caution">
    <text evidence="1">The sequence shown here is derived from an EMBL/GenBank/DDBJ whole genome shotgun (WGS) entry which is preliminary data.</text>
</comment>